<proteinExistence type="predicted"/>
<evidence type="ECO:0000259" key="1">
    <source>
        <dbReference type="Pfam" id="PF05050"/>
    </source>
</evidence>
<dbReference type="EMBL" id="QPMH01000006">
    <property type="protein sequence ID" value="RDD62244.1"/>
    <property type="molecule type" value="Genomic_DNA"/>
</dbReference>
<dbReference type="InterPro" id="IPR052514">
    <property type="entry name" value="SAM-dependent_MTase"/>
</dbReference>
<keyword evidence="2" id="KW-0489">Methyltransferase</keyword>
<dbReference type="AlphaFoldDB" id="A0A369TCI9"/>
<dbReference type="Proteomes" id="UP000253941">
    <property type="component" value="Unassembled WGS sequence"/>
</dbReference>
<reference evidence="2 3" key="1">
    <citation type="submission" date="2018-07" db="EMBL/GenBank/DDBJ databases">
        <title>Venubactetium sediminum gen. nov., sp. nov., isolated from a marine solar saltern.</title>
        <authorList>
            <person name="Wang S."/>
        </authorList>
    </citation>
    <scope>NUCLEOTIDE SEQUENCE [LARGE SCALE GENOMIC DNA]</scope>
    <source>
        <strain evidence="2 3">WD2A32</strain>
    </source>
</reference>
<dbReference type="PANTHER" id="PTHR34203:SF15">
    <property type="entry name" value="SLL1173 PROTEIN"/>
    <property type="match status" value="1"/>
</dbReference>
<name>A0A369TCI9_9PROT</name>
<dbReference type="InterPro" id="IPR006342">
    <property type="entry name" value="FkbM_mtfrase"/>
</dbReference>
<dbReference type="GO" id="GO:0032259">
    <property type="term" value="P:methylation"/>
    <property type="evidence" value="ECO:0007669"/>
    <property type="project" value="UniProtKB-KW"/>
</dbReference>
<feature type="domain" description="Methyltransferase FkbM" evidence="1">
    <location>
        <begin position="89"/>
        <end position="215"/>
    </location>
</feature>
<gene>
    <name evidence="2" type="ORF">DRB17_08405</name>
</gene>
<dbReference type="InterPro" id="IPR029063">
    <property type="entry name" value="SAM-dependent_MTases_sf"/>
</dbReference>
<evidence type="ECO:0000313" key="3">
    <source>
        <dbReference type="Proteomes" id="UP000253941"/>
    </source>
</evidence>
<dbReference type="SUPFAM" id="SSF53335">
    <property type="entry name" value="S-adenosyl-L-methionine-dependent methyltransferases"/>
    <property type="match status" value="1"/>
</dbReference>
<accession>A0A369TCI9</accession>
<comment type="caution">
    <text evidence="2">The sequence shown here is derived from an EMBL/GenBank/DDBJ whole genome shotgun (WGS) entry which is preliminary data.</text>
</comment>
<protein>
    <submittedName>
        <fullName evidence="2">FkbM family methyltransferase</fullName>
    </submittedName>
</protein>
<dbReference type="NCBIfam" id="TIGR01444">
    <property type="entry name" value="fkbM_fam"/>
    <property type="match status" value="1"/>
</dbReference>
<organism evidence="2 3">
    <name type="scientific">Ferruginivarius sediminum</name>
    <dbReference type="NCBI Taxonomy" id="2661937"/>
    <lineage>
        <taxon>Bacteria</taxon>
        <taxon>Pseudomonadati</taxon>
        <taxon>Pseudomonadota</taxon>
        <taxon>Alphaproteobacteria</taxon>
        <taxon>Rhodospirillales</taxon>
        <taxon>Rhodospirillaceae</taxon>
        <taxon>Ferruginivarius</taxon>
    </lineage>
</organism>
<keyword evidence="3" id="KW-1185">Reference proteome</keyword>
<evidence type="ECO:0000313" key="2">
    <source>
        <dbReference type="EMBL" id="RDD62244.1"/>
    </source>
</evidence>
<dbReference type="GO" id="GO:0008168">
    <property type="term" value="F:methyltransferase activity"/>
    <property type="evidence" value="ECO:0007669"/>
    <property type="project" value="UniProtKB-KW"/>
</dbReference>
<dbReference type="Pfam" id="PF05050">
    <property type="entry name" value="Methyltransf_21"/>
    <property type="match status" value="1"/>
</dbReference>
<dbReference type="RefSeq" id="WP_114581758.1">
    <property type="nucleotide sequence ID" value="NZ_QPMH01000006.1"/>
</dbReference>
<dbReference type="PANTHER" id="PTHR34203">
    <property type="entry name" value="METHYLTRANSFERASE, FKBM FAMILY PROTEIN"/>
    <property type="match status" value="1"/>
</dbReference>
<sequence length="260" mass="29596">MNIRFYLTYIRIIENNILALMHRKKRCFIHLKHVGAAFQIRTGNDRITISTLRRWRRYRFGIDRWLERLAGEYGYKQHWTLRPGDTVIDIGANIGEFSIFSASQGAQVISIEADNYIFDILKSNAKEQAIETINCAIWKEDGAVTFYSSYEDADSSTIEPASFTEEYPQRALTLDTIVEQRGIEDIALIKCDAEGAEPEVLAGAKRTLLRTRALTLDCGYERQGTSTVAECKAILQTAGFHVTDYKIRGRIIVFARKDGP</sequence>
<dbReference type="Gene3D" id="3.40.50.150">
    <property type="entry name" value="Vaccinia Virus protein VP39"/>
    <property type="match status" value="1"/>
</dbReference>
<keyword evidence="2" id="KW-0808">Transferase</keyword>